<evidence type="ECO:0000313" key="3">
    <source>
        <dbReference type="Proteomes" id="UP000324800"/>
    </source>
</evidence>
<reference evidence="2 3" key="1">
    <citation type="submission" date="2019-03" db="EMBL/GenBank/DDBJ databases">
        <title>Single cell metagenomics reveals metabolic interactions within the superorganism composed of flagellate Streblomastix strix and complex community of Bacteroidetes bacteria on its surface.</title>
        <authorList>
            <person name="Treitli S.C."/>
            <person name="Kolisko M."/>
            <person name="Husnik F."/>
            <person name="Keeling P."/>
            <person name="Hampl V."/>
        </authorList>
    </citation>
    <scope>NUCLEOTIDE SEQUENCE [LARGE SCALE GENOMIC DNA]</scope>
    <source>
        <strain evidence="2">ST1C</strain>
    </source>
</reference>
<dbReference type="Proteomes" id="UP000324800">
    <property type="component" value="Unassembled WGS sequence"/>
</dbReference>
<evidence type="ECO:0000256" key="1">
    <source>
        <dbReference type="SAM" id="MobiDB-lite"/>
    </source>
</evidence>
<organism evidence="2 3">
    <name type="scientific">Streblomastix strix</name>
    <dbReference type="NCBI Taxonomy" id="222440"/>
    <lineage>
        <taxon>Eukaryota</taxon>
        <taxon>Metamonada</taxon>
        <taxon>Preaxostyla</taxon>
        <taxon>Oxymonadida</taxon>
        <taxon>Streblomastigidae</taxon>
        <taxon>Streblomastix</taxon>
    </lineage>
</organism>
<feature type="region of interest" description="Disordered" evidence="1">
    <location>
        <begin position="20"/>
        <end position="54"/>
    </location>
</feature>
<dbReference type="AlphaFoldDB" id="A0A5J4TRW0"/>
<protein>
    <submittedName>
        <fullName evidence="2">Uncharacterized protein</fullName>
    </submittedName>
</protein>
<name>A0A5J4TRW0_9EUKA</name>
<accession>A0A5J4TRW0</accession>
<evidence type="ECO:0000313" key="2">
    <source>
        <dbReference type="EMBL" id="KAA6360095.1"/>
    </source>
</evidence>
<gene>
    <name evidence="2" type="ORF">EZS28_044378</name>
</gene>
<sequence>MDDYAFNATFDSLTSVPYDISSPNSIPGNQDLGKYPSDEEIKEEKFEMEKQMVI</sequence>
<proteinExistence type="predicted"/>
<dbReference type="EMBL" id="SNRW01027438">
    <property type="protein sequence ID" value="KAA6360095.1"/>
    <property type="molecule type" value="Genomic_DNA"/>
</dbReference>
<feature type="compositionally biased region" description="Basic and acidic residues" evidence="1">
    <location>
        <begin position="36"/>
        <end position="54"/>
    </location>
</feature>
<comment type="caution">
    <text evidence="2">The sequence shown here is derived from an EMBL/GenBank/DDBJ whole genome shotgun (WGS) entry which is preliminary data.</text>
</comment>
<feature type="non-terminal residue" evidence="2">
    <location>
        <position position="54"/>
    </location>
</feature>